<feature type="transmembrane region" description="Helical" evidence="1">
    <location>
        <begin position="92"/>
        <end position="112"/>
    </location>
</feature>
<sequence>MLSKTRLFWLIVFISILIFLGLSFKNPFGVRSLVANLEPFPDALYYSAPAWNLIHGKGFNMSVFSWRAEQIVPPLYSFYLVPFFAVLCDVRAFYYANILLLLGTIIFFNLILKKIFRENLLVVALLSFMFVTNFYIYNLPSLLMAENISLFFLMSGLYLLLSKTTKINVILLAVWGVLLWLIKFSNLPLGLTFYLFVMIKIFLKKTGKPFRKTFIYSSVVIGLVFISYLYFSKILLVQKDVGGAKIFSVAYFIPNLKLYLGNLFGGQTHYLWFQEHFFVPFAGFFILIGLFIGLLKKGSRLAMVTLLTFIAGLIIFMSFFYVQDARYLLVVFPLWLVPLGFLVEYIQRKLGRLLTTILIIVLLAILLTAKSFGYRPNERLIITFKKQLSLNFKYKEDPWNYLAVQKFNQFFKQKEFRGSYLGTFLPPFYINFFYNQQFRYLPLMESQDFFPGRNGFLEQMGVTNLREYYRKLLKTNQSVFVSNYYVANLRNWQERFDDLKNDFELILRQSGCYNVCNIYQLQLKQ</sequence>
<dbReference type="AlphaFoldDB" id="A0A2H0BXW1"/>
<gene>
    <name evidence="2" type="ORF">COW98_04015</name>
</gene>
<evidence type="ECO:0008006" key="4">
    <source>
        <dbReference type="Google" id="ProtNLM"/>
    </source>
</evidence>
<evidence type="ECO:0000256" key="1">
    <source>
        <dbReference type="SAM" id="Phobius"/>
    </source>
</evidence>
<reference evidence="2 3" key="1">
    <citation type="submission" date="2017-09" db="EMBL/GenBank/DDBJ databases">
        <title>Depth-based differentiation of microbial function through sediment-hosted aquifers and enrichment of novel symbionts in the deep terrestrial subsurface.</title>
        <authorList>
            <person name="Probst A.J."/>
            <person name="Ladd B."/>
            <person name="Jarett J.K."/>
            <person name="Geller-Mcgrath D.E."/>
            <person name="Sieber C.M."/>
            <person name="Emerson J.B."/>
            <person name="Anantharaman K."/>
            <person name="Thomas B.C."/>
            <person name="Malmstrom R."/>
            <person name="Stieglmeier M."/>
            <person name="Klingl A."/>
            <person name="Woyke T."/>
            <person name="Ryan C.M."/>
            <person name="Banfield J.F."/>
        </authorList>
    </citation>
    <scope>NUCLEOTIDE SEQUENCE [LARGE SCALE GENOMIC DNA]</scope>
    <source>
        <strain evidence="2">CG22_combo_CG10-13_8_21_14_all_35_9</strain>
    </source>
</reference>
<feature type="transmembrane region" description="Helical" evidence="1">
    <location>
        <begin position="143"/>
        <end position="162"/>
    </location>
</feature>
<evidence type="ECO:0000313" key="2">
    <source>
        <dbReference type="EMBL" id="PIP62444.1"/>
    </source>
</evidence>
<keyword evidence="1" id="KW-1133">Transmembrane helix</keyword>
<evidence type="ECO:0000313" key="3">
    <source>
        <dbReference type="Proteomes" id="UP000231021"/>
    </source>
</evidence>
<name>A0A2H0BXW1_9BACT</name>
<organism evidence="2 3">
    <name type="scientific">Candidatus Roizmanbacteria bacterium CG22_combo_CG10-13_8_21_14_all_35_9</name>
    <dbReference type="NCBI Taxonomy" id="1974861"/>
    <lineage>
        <taxon>Bacteria</taxon>
        <taxon>Candidatus Roizmaniibacteriota</taxon>
    </lineage>
</organism>
<accession>A0A2H0BXW1</accession>
<feature type="transmembrane region" description="Helical" evidence="1">
    <location>
        <begin position="119"/>
        <end position="137"/>
    </location>
</feature>
<keyword evidence="1" id="KW-0472">Membrane</keyword>
<feature type="transmembrane region" description="Helical" evidence="1">
    <location>
        <begin position="7"/>
        <end position="24"/>
    </location>
</feature>
<feature type="transmembrane region" description="Helical" evidence="1">
    <location>
        <begin position="302"/>
        <end position="321"/>
    </location>
</feature>
<feature type="transmembrane region" description="Helical" evidence="1">
    <location>
        <begin position="214"/>
        <end position="231"/>
    </location>
</feature>
<dbReference type="EMBL" id="PCTB01000082">
    <property type="protein sequence ID" value="PIP62444.1"/>
    <property type="molecule type" value="Genomic_DNA"/>
</dbReference>
<protein>
    <recommendedName>
        <fullName evidence="4">Glycosyltransferase RgtA/B/C/D-like domain-containing protein</fullName>
    </recommendedName>
</protein>
<comment type="caution">
    <text evidence="2">The sequence shown here is derived from an EMBL/GenBank/DDBJ whole genome shotgun (WGS) entry which is preliminary data.</text>
</comment>
<proteinExistence type="predicted"/>
<feature type="transmembrane region" description="Helical" evidence="1">
    <location>
        <begin position="169"/>
        <end position="202"/>
    </location>
</feature>
<feature type="transmembrane region" description="Helical" evidence="1">
    <location>
        <begin position="353"/>
        <end position="374"/>
    </location>
</feature>
<keyword evidence="1" id="KW-0812">Transmembrane</keyword>
<feature type="transmembrane region" description="Helical" evidence="1">
    <location>
        <begin position="243"/>
        <end position="265"/>
    </location>
</feature>
<feature type="transmembrane region" description="Helical" evidence="1">
    <location>
        <begin position="277"/>
        <end position="295"/>
    </location>
</feature>
<feature type="transmembrane region" description="Helical" evidence="1">
    <location>
        <begin position="327"/>
        <end position="346"/>
    </location>
</feature>
<dbReference type="Proteomes" id="UP000231021">
    <property type="component" value="Unassembled WGS sequence"/>
</dbReference>